<evidence type="ECO:0000313" key="1">
    <source>
        <dbReference type="EMBL" id="GFY23843.1"/>
    </source>
</evidence>
<organism evidence="1 2">
    <name type="scientific">Trichonephila clavipes</name>
    <name type="common">Golden silk orbweaver</name>
    <name type="synonym">Nephila clavipes</name>
    <dbReference type="NCBI Taxonomy" id="2585209"/>
    <lineage>
        <taxon>Eukaryota</taxon>
        <taxon>Metazoa</taxon>
        <taxon>Ecdysozoa</taxon>
        <taxon>Arthropoda</taxon>
        <taxon>Chelicerata</taxon>
        <taxon>Arachnida</taxon>
        <taxon>Araneae</taxon>
        <taxon>Araneomorphae</taxon>
        <taxon>Entelegynae</taxon>
        <taxon>Araneoidea</taxon>
        <taxon>Nephilidae</taxon>
        <taxon>Trichonephila</taxon>
    </lineage>
</organism>
<reference evidence="1" key="1">
    <citation type="submission" date="2020-08" db="EMBL/GenBank/DDBJ databases">
        <title>Multicomponent nature underlies the extraordinary mechanical properties of spider dragline silk.</title>
        <authorList>
            <person name="Kono N."/>
            <person name="Nakamura H."/>
            <person name="Mori M."/>
            <person name="Yoshida Y."/>
            <person name="Ohtoshi R."/>
            <person name="Malay A.D."/>
            <person name="Moran D.A.P."/>
            <person name="Tomita M."/>
            <person name="Numata K."/>
            <person name="Arakawa K."/>
        </authorList>
    </citation>
    <scope>NUCLEOTIDE SEQUENCE</scope>
</reference>
<evidence type="ECO:0000313" key="2">
    <source>
        <dbReference type="Proteomes" id="UP000887159"/>
    </source>
</evidence>
<proteinExistence type="predicted"/>
<dbReference type="Proteomes" id="UP000887159">
    <property type="component" value="Unassembled WGS sequence"/>
</dbReference>
<keyword evidence="2" id="KW-1185">Reference proteome</keyword>
<comment type="caution">
    <text evidence="1">The sequence shown here is derived from an EMBL/GenBank/DDBJ whole genome shotgun (WGS) entry which is preliminary data.</text>
</comment>
<dbReference type="AlphaFoldDB" id="A0A8X6VWG4"/>
<gene>
    <name evidence="1" type="ORF">TNCV_3536371</name>
</gene>
<dbReference type="EMBL" id="BMAU01021367">
    <property type="protein sequence ID" value="GFY23843.1"/>
    <property type="molecule type" value="Genomic_DNA"/>
</dbReference>
<protein>
    <submittedName>
        <fullName evidence="1">Uncharacterized protein</fullName>
    </submittedName>
</protein>
<accession>A0A8X6VWG4</accession>
<sequence length="101" mass="11847">MIPILRRLNDSFDMVLVDDKTFPAFLTEYVLNCPELTTIELQVSKYFTEDEEYLTPDVLLDILSTPFFHPIVNMYTDENCIPIRTSPPDDVKIFPSWAIWK</sequence>
<name>A0A8X6VWG4_TRICX</name>